<gene>
    <name evidence="1" type="ORF">ACFORO_19980</name>
</gene>
<reference evidence="2" key="1">
    <citation type="journal article" date="2019" name="Int. J. Syst. Evol. Microbiol.">
        <title>The Global Catalogue of Microorganisms (GCM) 10K type strain sequencing project: providing services to taxonomists for standard genome sequencing and annotation.</title>
        <authorList>
            <consortium name="The Broad Institute Genomics Platform"/>
            <consortium name="The Broad Institute Genome Sequencing Center for Infectious Disease"/>
            <person name="Wu L."/>
            <person name="Ma J."/>
        </authorList>
    </citation>
    <scope>NUCLEOTIDE SEQUENCE [LARGE SCALE GENOMIC DNA]</scope>
    <source>
        <strain evidence="2">CGMCC 4.7682</strain>
    </source>
</reference>
<dbReference type="Proteomes" id="UP001595764">
    <property type="component" value="Unassembled WGS sequence"/>
</dbReference>
<organism evidence="1 2">
    <name type="scientific">Amycolatopsis halotolerans</name>
    <dbReference type="NCBI Taxonomy" id="330083"/>
    <lineage>
        <taxon>Bacteria</taxon>
        <taxon>Bacillati</taxon>
        <taxon>Actinomycetota</taxon>
        <taxon>Actinomycetes</taxon>
        <taxon>Pseudonocardiales</taxon>
        <taxon>Pseudonocardiaceae</taxon>
        <taxon>Amycolatopsis</taxon>
    </lineage>
</organism>
<evidence type="ECO:0000313" key="1">
    <source>
        <dbReference type="EMBL" id="MFC3512459.1"/>
    </source>
</evidence>
<comment type="caution">
    <text evidence="1">The sequence shown here is derived from an EMBL/GenBank/DDBJ whole genome shotgun (WGS) entry which is preliminary data.</text>
</comment>
<proteinExistence type="predicted"/>
<dbReference type="EMBL" id="JBHRWI010000022">
    <property type="protein sequence ID" value="MFC3512459.1"/>
    <property type="molecule type" value="Genomic_DNA"/>
</dbReference>
<protein>
    <submittedName>
        <fullName evidence="1">Uncharacterized protein</fullName>
    </submittedName>
</protein>
<sequence length="53" mass="5738">MNARIDDRPCRVILPAELPELTPGAARALLAVLIELTEVPVLDEPAREATDDS</sequence>
<name>A0ABV7QJX9_9PSEU</name>
<accession>A0ABV7QJX9</accession>
<dbReference type="RefSeq" id="WP_377871696.1">
    <property type="nucleotide sequence ID" value="NZ_JBHMAY010000032.1"/>
</dbReference>
<keyword evidence="2" id="KW-1185">Reference proteome</keyword>
<evidence type="ECO:0000313" key="2">
    <source>
        <dbReference type="Proteomes" id="UP001595764"/>
    </source>
</evidence>